<dbReference type="SUPFAM" id="SSF103481">
    <property type="entry name" value="Multidrug resistance efflux transporter EmrE"/>
    <property type="match status" value="1"/>
</dbReference>
<dbReference type="AlphaFoldDB" id="A0A1G2I6Y5"/>
<evidence type="ECO:0000313" key="3">
    <source>
        <dbReference type="EMBL" id="OGZ70271.1"/>
    </source>
</evidence>
<name>A0A1G2I6Y5_9BACT</name>
<keyword evidence="1" id="KW-0472">Membrane</keyword>
<keyword evidence="1" id="KW-1133">Transmembrane helix</keyword>
<sequence length="141" mass="15257">MQLWIIYSLLSAMFAGLVAIFGKIGLKNVDSTLATTVRSFVMALFLFLVSLTLGKFNLIGTIKNKVLFFIVLSGIAGALSWLFYFFALKTGIASGVAAIDRLSVVFVVIFAILFLGEKLSWQTAIGALLITIGAVIMVIKK</sequence>
<proteinExistence type="predicted"/>
<feature type="transmembrane region" description="Helical" evidence="1">
    <location>
        <begin position="66"/>
        <end position="86"/>
    </location>
</feature>
<evidence type="ECO:0000259" key="2">
    <source>
        <dbReference type="Pfam" id="PF00892"/>
    </source>
</evidence>
<feature type="transmembrane region" description="Helical" evidence="1">
    <location>
        <begin position="98"/>
        <end position="115"/>
    </location>
</feature>
<gene>
    <name evidence="3" type="ORF">A2904_01245</name>
</gene>
<feature type="domain" description="EamA" evidence="2">
    <location>
        <begin position="3"/>
        <end position="138"/>
    </location>
</feature>
<feature type="transmembrane region" description="Helical" evidence="1">
    <location>
        <begin position="6"/>
        <end position="26"/>
    </location>
</feature>
<keyword evidence="1" id="KW-0812">Transmembrane</keyword>
<dbReference type="InterPro" id="IPR000620">
    <property type="entry name" value="EamA_dom"/>
</dbReference>
<dbReference type="PANTHER" id="PTHR22911:SF137">
    <property type="entry name" value="SOLUTE CARRIER FAMILY 35 MEMBER G2-RELATED"/>
    <property type="match status" value="1"/>
</dbReference>
<dbReference type="GO" id="GO:0016020">
    <property type="term" value="C:membrane"/>
    <property type="evidence" value="ECO:0007669"/>
    <property type="project" value="InterPro"/>
</dbReference>
<evidence type="ECO:0000256" key="1">
    <source>
        <dbReference type="SAM" id="Phobius"/>
    </source>
</evidence>
<protein>
    <recommendedName>
        <fullName evidence="2">EamA domain-containing protein</fullName>
    </recommendedName>
</protein>
<organism evidence="3 4">
    <name type="scientific">Candidatus Staskawiczbacteria bacterium RIFCSPLOWO2_01_FULL_33_9</name>
    <dbReference type="NCBI Taxonomy" id="1802211"/>
    <lineage>
        <taxon>Bacteria</taxon>
        <taxon>Candidatus Staskawicziibacteriota</taxon>
    </lineage>
</organism>
<accession>A0A1G2I6Y5</accession>
<feature type="transmembrane region" description="Helical" evidence="1">
    <location>
        <begin position="121"/>
        <end position="139"/>
    </location>
</feature>
<feature type="transmembrane region" description="Helical" evidence="1">
    <location>
        <begin position="33"/>
        <end position="54"/>
    </location>
</feature>
<dbReference type="Proteomes" id="UP000176308">
    <property type="component" value="Unassembled WGS sequence"/>
</dbReference>
<dbReference type="Gene3D" id="1.10.3730.20">
    <property type="match status" value="1"/>
</dbReference>
<dbReference type="Pfam" id="PF00892">
    <property type="entry name" value="EamA"/>
    <property type="match status" value="1"/>
</dbReference>
<dbReference type="EMBL" id="MHOX01000031">
    <property type="protein sequence ID" value="OGZ70271.1"/>
    <property type="molecule type" value="Genomic_DNA"/>
</dbReference>
<reference evidence="3 4" key="1">
    <citation type="journal article" date="2016" name="Nat. Commun.">
        <title>Thousands of microbial genomes shed light on interconnected biogeochemical processes in an aquifer system.</title>
        <authorList>
            <person name="Anantharaman K."/>
            <person name="Brown C.T."/>
            <person name="Hug L.A."/>
            <person name="Sharon I."/>
            <person name="Castelle C.J."/>
            <person name="Probst A.J."/>
            <person name="Thomas B.C."/>
            <person name="Singh A."/>
            <person name="Wilkins M.J."/>
            <person name="Karaoz U."/>
            <person name="Brodie E.L."/>
            <person name="Williams K.H."/>
            <person name="Hubbard S.S."/>
            <person name="Banfield J.F."/>
        </authorList>
    </citation>
    <scope>NUCLEOTIDE SEQUENCE [LARGE SCALE GENOMIC DNA]</scope>
</reference>
<dbReference type="InterPro" id="IPR037185">
    <property type="entry name" value="EmrE-like"/>
</dbReference>
<comment type="caution">
    <text evidence="3">The sequence shown here is derived from an EMBL/GenBank/DDBJ whole genome shotgun (WGS) entry which is preliminary data.</text>
</comment>
<evidence type="ECO:0000313" key="4">
    <source>
        <dbReference type="Proteomes" id="UP000176308"/>
    </source>
</evidence>
<dbReference type="PANTHER" id="PTHR22911">
    <property type="entry name" value="ACYL-MALONYL CONDENSING ENZYME-RELATED"/>
    <property type="match status" value="1"/>
</dbReference>